<comment type="cofactor">
    <cofactor evidence="5">
        <name>Zn(2+)</name>
        <dbReference type="ChEBI" id="CHEBI:29105"/>
    </cofactor>
    <text evidence="5">Binds 1 zinc ion per subunit.</text>
</comment>
<dbReference type="EC" id="3.5.4.28" evidence="5"/>
<dbReference type="GO" id="GO:0046872">
    <property type="term" value="F:metal ion binding"/>
    <property type="evidence" value="ECO:0007669"/>
    <property type="project" value="UniProtKB-KW"/>
</dbReference>
<dbReference type="Gene3D" id="3.20.20.140">
    <property type="entry name" value="Metal-dependent hydrolases"/>
    <property type="match status" value="1"/>
</dbReference>
<dbReference type="EC" id="3.5.4.31" evidence="5"/>
<feature type="binding site" evidence="5">
    <location>
        <position position="191"/>
    </location>
    <ligand>
        <name>substrate</name>
    </ligand>
</feature>
<comment type="caution">
    <text evidence="5">Lacks conserved residue(s) required for the propagation of feature annotation.</text>
</comment>
<evidence type="ECO:0000259" key="7">
    <source>
        <dbReference type="Pfam" id="PF22039"/>
    </source>
</evidence>
<feature type="binding site" evidence="5">
    <location>
        <position position="71"/>
    </location>
    <ligand>
        <name>Zn(2+)</name>
        <dbReference type="ChEBI" id="CHEBI:29105"/>
    </ligand>
</feature>
<dbReference type="Gene3D" id="2.30.40.10">
    <property type="entry name" value="Urease, subunit C, domain 1"/>
    <property type="match status" value="1"/>
</dbReference>
<evidence type="ECO:0000259" key="6">
    <source>
        <dbReference type="Pfam" id="PF01979"/>
    </source>
</evidence>
<keyword evidence="9" id="KW-1185">Reference proteome</keyword>
<feature type="binding site" evidence="5">
    <location>
        <position position="306"/>
    </location>
    <ligand>
        <name>Zn(2+)</name>
        <dbReference type="ChEBI" id="CHEBI:29105"/>
    </ligand>
</feature>
<dbReference type="PANTHER" id="PTHR43794">
    <property type="entry name" value="AMINOHYDROLASE SSNA-RELATED"/>
    <property type="match status" value="1"/>
</dbReference>
<dbReference type="CDD" id="cd01298">
    <property type="entry name" value="ATZ_TRZ_like"/>
    <property type="match status" value="1"/>
</dbReference>
<feature type="domain" description="Amidohydrolase-related" evidence="6">
    <location>
        <begin position="61"/>
        <end position="410"/>
    </location>
</feature>
<dbReference type="HAMAP" id="MF_01281">
    <property type="entry name" value="MTA_SAH_deamin"/>
    <property type="match status" value="1"/>
</dbReference>
<comment type="catalytic activity">
    <reaction evidence="5">
        <text>S-methyl-5'-thioadenosine + H2O + H(+) = S-methyl-5'-thioinosine + NH4(+)</text>
        <dbReference type="Rhea" id="RHEA:25025"/>
        <dbReference type="ChEBI" id="CHEBI:15377"/>
        <dbReference type="ChEBI" id="CHEBI:15378"/>
        <dbReference type="ChEBI" id="CHEBI:17509"/>
        <dbReference type="ChEBI" id="CHEBI:28938"/>
        <dbReference type="ChEBI" id="CHEBI:48595"/>
        <dbReference type="EC" id="3.5.4.31"/>
    </reaction>
</comment>
<evidence type="ECO:0000256" key="1">
    <source>
        <dbReference type="ARBA" id="ARBA00006745"/>
    </source>
</evidence>
<protein>
    <recommendedName>
        <fullName evidence="5">5-methylthioadenosine/S-adenosylhomocysteine deaminase</fullName>
        <shortName evidence="5">MTA/SAH deaminase</shortName>
        <ecNumber evidence="5">3.5.4.28</ecNumber>
        <ecNumber evidence="5">3.5.4.31</ecNumber>
    </recommendedName>
</protein>
<comment type="similarity">
    <text evidence="1">Belongs to the metallo-dependent hydrolases superfamily. ATZ/TRZ family.</text>
</comment>
<keyword evidence="3 5" id="KW-0378">Hydrolase</keyword>
<keyword evidence="4 5" id="KW-0862">Zinc</keyword>
<dbReference type="Pfam" id="PF01979">
    <property type="entry name" value="Amidohydro_1"/>
    <property type="match status" value="1"/>
</dbReference>
<dbReference type="EMBL" id="QUZK01000014">
    <property type="protein sequence ID" value="RFF31903.1"/>
    <property type="molecule type" value="Genomic_DNA"/>
</dbReference>
<dbReference type="NCBIfam" id="NF006549">
    <property type="entry name" value="PRK09045.1"/>
    <property type="match status" value="1"/>
</dbReference>
<sequence>MSAVREILLPRWVVPVRPEGVVLENHGVLIEAGRIAAVGHGDELRREYPDATVTELPERALIPGLVNIHTHSAMALMRGLADDLPLMRWLEDHIWPTEQRWVGAEFVRVGTDLAMAEMLRGGTTCFNDNYFFPDVTAAAADRVGMRSVIGIPIISVPTAWAQTEDEYFRRGLDMHQQLLDMPLVSSAFAPHAPYTVTDKAFHRIRSLAEEMDIPVHLHLLETAGEIQGSIDQYGLSPLDRMDVLGLLTDRLLAVHMTQLDDADIARLARAGVHVLHCPASNLKLASGICRVADLDAAGVNVAIGTDGAASNNTLDMFAETRLAALLAKGASGDPEAVPAERALSMATINGAKALGQEDRIGSIEVGKCADLAAVDLSAMETSPVHHVISHLVYAASRSQVSDVWIEGRRVVDGGALTTLDADRTAREAEQWGRRLLASDQGGAGEIRS</sequence>
<name>A0A3E1KBE9_9GAMM</name>
<evidence type="ECO:0000256" key="2">
    <source>
        <dbReference type="ARBA" id="ARBA00022723"/>
    </source>
</evidence>
<dbReference type="SUPFAM" id="SSF51556">
    <property type="entry name" value="Metallo-dependent hydrolases"/>
    <property type="match status" value="1"/>
</dbReference>
<feature type="binding site" evidence="5">
    <location>
        <position position="98"/>
    </location>
    <ligand>
        <name>substrate</name>
    </ligand>
</feature>
<dbReference type="InterPro" id="IPR050287">
    <property type="entry name" value="MTA/SAH_deaminase"/>
</dbReference>
<dbReference type="AlphaFoldDB" id="A0A3E1KBE9"/>
<reference evidence="8 9" key="1">
    <citation type="submission" date="2018-08" db="EMBL/GenBank/DDBJ databases">
        <title>Wenzhouxiangella salilacus sp. nov., a novel bacterium isolated from a saline lake in Xinjiang Province, China.</title>
        <authorList>
            <person name="Han S."/>
        </authorList>
    </citation>
    <scope>NUCLEOTIDE SEQUENCE [LARGE SCALE GENOMIC DNA]</scope>
    <source>
        <strain evidence="8 9">XDB06</strain>
    </source>
</reference>
<feature type="domain" description="Aminodeoxyfutalosine deaminase/Imidazolonepropionase-like composite" evidence="7">
    <location>
        <begin position="27"/>
        <end position="51"/>
    </location>
</feature>
<dbReference type="InterPro" id="IPR011059">
    <property type="entry name" value="Metal-dep_hydrolase_composite"/>
</dbReference>
<comment type="function">
    <text evidence="5">Catalyzes the deamination of 5-methylthioadenosine and S-adenosyl-L-homocysteine into 5-methylthioinosine and S-inosyl-L-homocysteine, respectively. Is also able to deaminate adenosine.</text>
</comment>
<feature type="binding site" evidence="5">
    <location>
        <position position="69"/>
    </location>
    <ligand>
        <name>Zn(2+)</name>
        <dbReference type="ChEBI" id="CHEBI:29105"/>
    </ligand>
</feature>
<dbReference type="PANTHER" id="PTHR43794:SF11">
    <property type="entry name" value="AMIDOHYDROLASE-RELATED DOMAIN-CONTAINING PROTEIN"/>
    <property type="match status" value="1"/>
</dbReference>
<comment type="catalytic activity">
    <reaction evidence="5">
        <text>S-adenosyl-L-homocysteine + H2O + H(+) = S-inosyl-L-homocysteine + NH4(+)</text>
        <dbReference type="Rhea" id="RHEA:20716"/>
        <dbReference type="ChEBI" id="CHEBI:15377"/>
        <dbReference type="ChEBI" id="CHEBI:15378"/>
        <dbReference type="ChEBI" id="CHEBI:28938"/>
        <dbReference type="ChEBI" id="CHEBI:57856"/>
        <dbReference type="ChEBI" id="CHEBI:57985"/>
        <dbReference type="EC" id="3.5.4.28"/>
    </reaction>
</comment>
<keyword evidence="2 5" id="KW-0479">Metal-binding</keyword>
<comment type="caution">
    <text evidence="8">The sequence shown here is derived from an EMBL/GenBank/DDBJ whole genome shotgun (WGS) entry which is preliminary data.</text>
</comment>
<dbReference type="FunFam" id="3.20.20.140:FF:000014">
    <property type="entry name" value="5-methylthioadenosine/S-adenosylhomocysteine deaminase"/>
    <property type="match status" value="1"/>
</dbReference>
<dbReference type="RefSeq" id="WP_116649561.1">
    <property type="nucleotide sequence ID" value="NZ_QUZK01000014.1"/>
</dbReference>
<dbReference type="OrthoDB" id="9807210at2"/>
<evidence type="ECO:0000256" key="5">
    <source>
        <dbReference type="HAMAP-Rule" id="MF_01281"/>
    </source>
</evidence>
<proteinExistence type="inferred from homology"/>
<dbReference type="InterPro" id="IPR023512">
    <property type="entry name" value="Deaminase_MtaD/DadD"/>
</dbReference>
<evidence type="ECO:0000313" key="8">
    <source>
        <dbReference type="EMBL" id="RFF31903.1"/>
    </source>
</evidence>
<accession>A0A3E1KBE9</accession>
<dbReference type="GO" id="GO:0090614">
    <property type="term" value="F:5'-methylthioadenosine deaminase activity"/>
    <property type="evidence" value="ECO:0007669"/>
    <property type="project" value="UniProtKB-UniRule"/>
</dbReference>
<evidence type="ECO:0000256" key="4">
    <source>
        <dbReference type="ARBA" id="ARBA00022833"/>
    </source>
</evidence>
<comment type="similarity">
    <text evidence="5">Belongs to the metallo-dependent hydrolases superfamily. MTA/SAH deaminase family.</text>
</comment>
<dbReference type="Proteomes" id="UP000260351">
    <property type="component" value="Unassembled WGS sequence"/>
</dbReference>
<dbReference type="InterPro" id="IPR006680">
    <property type="entry name" value="Amidohydro-rel"/>
</dbReference>
<feature type="binding site" evidence="5">
    <location>
        <position position="221"/>
    </location>
    <ligand>
        <name>substrate</name>
    </ligand>
</feature>
<dbReference type="SUPFAM" id="SSF51338">
    <property type="entry name" value="Composite domain of metallo-dependent hydrolases"/>
    <property type="match status" value="1"/>
</dbReference>
<dbReference type="Pfam" id="PF22039">
    <property type="entry name" value="HUTI_composite_bact"/>
    <property type="match status" value="1"/>
</dbReference>
<organism evidence="8 9">
    <name type="scientific">Wenzhouxiangella sediminis</name>
    <dbReference type="NCBI Taxonomy" id="1792836"/>
    <lineage>
        <taxon>Bacteria</taxon>
        <taxon>Pseudomonadati</taxon>
        <taxon>Pseudomonadota</taxon>
        <taxon>Gammaproteobacteria</taxon>
        <taxon>Chromatiales</taxon>
        <taxon>Wenzhouxiangellaceae</taxon>
        <taxon>Wenzhouxiangella</taxon>
    </lineage>
</organism>
<feature type="binding site" evidence="5">
    <location>
        <position position="306"/>
    </location>
    <ligand>
        <name>substrate</name>
    </ligand>
</feature>
<dbReference type="GO" id="GO:0050270">
    <property type="term" value="F:S-adenosylhomocysteine deaminase activity"/>
    <property type="evidence" value="ECO:0007669"/>
    <property type="project" value="UniProtKB-UniRule"/>
</dbReference>
<dbReference type="InterPro" id="IPR032466">
    <property type="entry name" value="Metal_Hydrolase"/>
</dbReference>
<evidence type="ECO:0000256" key="3">
    <source>
        <dbReference type="ARBA" id="ARBA00022801"/>
    </source>
</evidence>
<feature type="binding site" evidence="5">
    <location>
        <position position="218"/>
    </location>
    <ligand>
        <name>Zn(2+)</name>
        <dbReference type="ChEBI" id="CHEBI:29105"/>
    </ligand>
</feature>
<gene>
    <name evidence="5" type="primary">mtaD</name>
    <name evidence="8" type="ORF">DZC52_02610</name>
</gene>
<evidence type="ECO:0000313" key="9">
    <source>
        <dbReference type="Proteomes" id="UP000260351"/>
    </source>
</evidence>
<dbReference type="InterPro" id="IPR054418">
    <property type="entry name" value="MQNX/HUTI_composite_N"/>
</dbReference>